<evidence type="ECO:0000313" key="1">
    <source>
        <dbReference type="EMBL" id="KYP72126.1"/>
    </source>
</evidence>
<organism evidence="1 2">
    <name type="scientific">Cajanus cajan</name>
    <name type="common">Pigeon pea</name>
    <name type="synonym">Cajanus indicus</name>
    <dbReference type="NCBI Taxonomy" id="3821"/>
    <lineage>
        <taxon>Eukaryota</taxon>
        <taxon>Viridiplantae</taxon>
        <taxon>Streptophyta</taxon>
        <taxon>Embryophyta</taxon>
        <taxon>Tracheophyta</taxon>
        <taxon>Spermatophyta</taxon>
        <taxon>Magnoliopsida</taxon>
        <taxon>eudicotyledons</taxon>
        <taxon>Gunneridae</taxon>
        <taxon>Pentapetalae</taxon>
        <taxon>rosids</taxon>
        <taxon>fabids</taxon>
        <taxon>Fabales</taxon>
        <taxon>Fabaceae</taxon>
        <taxon>Papilionoideae</taxon>
        <taxon>50 kb inversion clade</taxon>
        <taxon>NPAAA clade</taxon>
        <taxon>indigoferoid/millettioid clade</taxon>
        <taxon>Phaseoleae</taxon>
        <taxon>Cajanus</taxon>
    </lineage>
</organism>
<sequence>EFQGSNEVCNVKLHPLKCEFELIKMKEYEIIKDYYFRIKKIVSQMRAYEQNILDKRIVENILNKFFFEKVLIYIPYKYDAIATAIEQIKYLPTLLVRRLMDSLVKNILENTFQSKLKLQS</sequence>
<proteinExistence type="predicted"/>
<dbReference type="AlphaFoldDB" id="A0A151TYK3"/>
<dbReference type="Proteomes" id="UP000075243">
    <property type="component" value="Chromosome 2"/>
</dbReference>
<dbReference type="PANTHER" id="PTHR35317:SF35">
    <property type="entry name" value="DUF4219 DOMAIN-CONTAINING PROTEIN"/>
    <property type="match status" value="1"/>
</dbReference>
<gene>
    <name evidence="1" type="ORF">KK1_004709</name>
</gene>
<name>A0A151TYK3_CAJCA</name>
<feature type="non-terminal residue" evidence="1">
    <location>
        <position position="1"/>
    </location>
</feature>
<reference evidence="1 2" key="1">
    <citation type="journal article" date="2012" name="Nat. Biotechnol.">
        <title>Draft genome sequence of pigeonpea (Cajanus cajan), an orphan legume crop of resource-poor farmers.</title>
        <authorList>
            <person name="Varshney R.K."/>
            <person name="Chen W."/>
            <person name="Li Y."/>
            <person name="Bharti A.K."/>
            <person name="Saxena R.K."/>
            <person name="Schlueter J.A."/>
            <person name="Donoghue M.T."/>
            <person name="Azam S."/>
            <person name="Fan G."/>
            <person name="Whaley A.M."/>
            <person name="Farmer A.D."/>
            <person name="Sheridan J."/>
            <person name="Iwata A."/>
            <person name="Tuteja R."/>
            <person name="Penmetsa R.V."/>
            <person name="Wu W."/>
            <person name="Upadhyaya H.D."/>
            <person name="Yang S.P."/>
            <person name="Shah T."/>
            <person name="Saxena K.B."/>
            <person name="Michael T."/>
            <person name="McCombie W.R."/>
            <person name="Yang B."/>
            <person name="Zhang G."/>
            <person name="Yang H."/>
            <person name="Wang J."/>
            <person name="Spillane C."/>
            <person name="Cook D.R."/>
            <person name="May G.D."/>
            <person name="Xu X."/>
            <person name="Jackson S.A."/>
        </authorList>
    </citation>
    <scope>NUCLEOTIDE SEQUENCE [LARGE SCALE GENOMIC DNA]</scope>
    <source>
        <strain evidence="2">cv. Asha</strain>
    </source>
</reference>
<dbReference type="PANTHER" id="PTHR35317">
    <property type="entry name" value="OS04G0629600 PROTEIN"/>
    <property type="match status" value="1"/>
</dbReference>
<evidence type="ECO:0000313" key="2">
    <source>
        <dbReference type="Proteomes" id="UP000075243"/>
    </source>
</evidence>
<accession>A0A151TYK3</accession>
<protein>
    <submittedName>
        <fullName evidence="1">Uncharacterized protein</fullName>
    </submittedName>
</protein>
<dbReference type="EMBL" id="CM003604">
    <property type="protein sequence ID" value="KYP72126.1"/>
    <property type="molecule type" value="Genomic_DNA"/>
</dbReference>
<keyword evidence="2" id="KW-1185">Reference proteome</keyword>
<dbReference type="Gramene" id="C.cajan_04592.t">
    <property type="protein sequence ID" value="C.cajan_04592.t.cds1"/>
    <property type="gene ID" value="C.cajan_04592"/>
</dbReference>